<keyword evidence="4" id="KW-1185">Reference proteome</keyword>
<sequence length="115" mass="13253">MAAIDKAIEDLESRDRVDKSMYQEVALKYGCSCSAVSQRWRGVSRTKQARDEEKQAVPPQQELGLVQYIEDLHLNGLAPTREMIQNFGSEVAGRDVSESWVDRFLHRNYEHLTIR</sequence>
<organism evidence="3 4">
    <name type="scientific">Ophiobolus disseminans</name>
    <dbReference type="NCBI Taxonomy" id="1469910"/>
    <lineage>
        <taxon>Eukaryota</taxon>
        <taxon>Fungi</taxon>
        <taxon>Dikarya</taxon>
        <taxon>Ascomycota</taxon>
        <taxon>Pezizomycotina</taxon>
        <taxon>Dothideomycetes</taxon>
        <taxon>Pleosporomycetidae</taxon>
        <taxon>Pleosporales</taxon>
        <taxon>Pleosporineae</taxon>
        <taxon>Phaeosphaeriaceae</taxon>
        <taxon>Ophiobolus</taxon>
    </lineage>
</organism>
<gene>
    <name evidence="3" type="ORF">CC86DRAFT_454475</name>
</gene>
<dbReference type="AlphaFoldDB" id="A0A6A7A7S7"/>
<proteinExistence type="predicted"/>
<protein>
    <recommendedName>
        <fullName evidence="2">HTH CENPB-type domain-containing protein</fullName>
    </recommendedName>
</protein>
<dbReference type="Pfam" id="PF03221">
    <property type="entry name" value="HTH_Tnp_Tc5"/>
    <property type="match status" value="1"/>
</dbReference>
<keyword evidence="1" id="KW-0238">DNA-binding</keyword>
<evidence type="ECO:0000256" key="1">
    <source>
        <dbReference type="ARBA" id="ARBA00023125"/>
    </source>
</evidence>
<evidence type="ECO:0000313" key="3">
    <source>
        <dbReference type="EMBL" id="KAF2828808.1"/>
    </source>
</evidence>
<dbReference type="PROSITE" id="PS51253">
    <property type="entry name" value="HTH_CENPB"/>
    <property type="match status" value="1"/>
</dbReference>
<dbReference type="GO" id="GO:0003677">
    <property type="term" value="F:DNA binding"/>
    <property type="evidence" value="ECO:0007669"/>
    <property type="project" value="UniProtKB-KW"/>
</dbReference>
<evidence type="ECO:0000313" key="4">
    <source>
        <dbReference type="Proteomes" id="UP000799424"/>
    </source>
</evidence>
<dbReference type="EMBL" id="MU006222">
    <property type="protein sequence ID" value="KAF2828808.1"/>
    <property type="molecule type" value="Genomic_DNA"/>
</dbReference>
<name>A0A6A7A7S7_9PLEO</name>
<dbReference type="OrthoDB" id="3942738at2759"/>
<evidence type="ECO:0000259" key="2">
    <source>
        <dbReference type="PROSITE" id="PS51253"/>
    </source>
</evidence>
<dbReference type="Proteomes" id="UP000799424">
    <property type="component" value="Unassembled WGS sequence"/>
</dbReference>
<dbReference type="InterPro" id="IPR006600">
    <property type="entry name" value="HTH_CenpB_DNA-bd_dom"/>
</dbReference>
<reference evidence="3" key="1">
    <citation type="journal article" date="2020" name="Stud. Mycol.">
        <title>101 Dothideomycetes genomes: a test case for predicting lifestyles and emergence of pathogens.</title>
        <authorList>
            <person name="Haridas S."/>
            <person name="Albert R."/>
            <person name="Binder M."/>
            <person name="Bloem J."/>
            <person name="Labutti K."/>
            <person name="Salamov A."/>
            <person name="Andreopoulos B."/>
            <person name="Baker S."/>
            <person name="Barry K."/>
            <person name="Bills G."/>
            <person name="Bluhm B."/>
            <person name="Cannon C."/>
            <person name="Castanera R."/>
            <person name="Culley D."/>
            <person name="Daum C."/>
            <person name="Ezra D."/>
            <person name="Gonzalez J."/>
            <person name="Henrissat B."/>
            <person name="Kuo A."/>
            <person name="Liang C."/>
            <person name="Lipzen A."/>
            <person name="Lutzoni F."/>
            <person name="Magnuson J."/>
            <person name="Mondo S."/>
            <person name="Nolan M."/>
            <person name="Ohm R."/>
            <person name="Pangilinan J."/>
            <person name="Park H.-J."/>
            <person name="Ramirez L."/>
            <person name="Alfaro M."/>
            <person name="Sun H."/>
            <person name="Tritt A."/>
            <person name="Yoshinaga Y."/>
            <person name="Zwiers L.-H."/>
            <person name="Turgeon B."/>
            <person name="Goodwin S."/>
            <person name="Spatafora J."/>
            <person name="Crous P."/>
            <person name="Grigoriev I."/>
        </authorList>
    </citation>
    <scope>NUCLEOTIDE SEQUENCE</scope>
    <source>
        <strain evidence="3">CBS 113818</strain>
    </source>
</reference>
<feature type="domain" description="HTH CENPB-type" evidence="2">
    <location>
        <begin position="49"/>
        <end position="114"/>
    </location>
</feature>
<accession>A0A6A7A7S7</accession>